<dbReference type="Proteomes" id="UP000499080">
    <property type="component" value="Unassembled WGS sequence"/>
</dbReference>
<comment type="caution">
    <text evidence="1">The sequence shown here is derived from an EMBL/GenBank/DDBJ whole genome shotgun (WGS) entry which is preliminary data.</text>
</comment>
<dbReference type="AlphaFoldDB" id="A0A4Y2AWB0"/>
<name>A0A4Y2AWB0_ARAVE</name>
<reference evidence="1 2" key="1">
    <citation type="journal article" date="2019" name="Sci. Rep.">
        <title>Orb-weaving spider Araneus ventricosus genome elucidates the spidroin gene catalogue.</title>
        <authorList>
            <person name="Kono N."/>
            <person name="Nakamura H."/>
            <person name="Ohtoshi R."/>
            <person name="Moran D.A.P."/>
            <person name="Shinohara A."/>
            <person name="Yoshida Y."/>
            <person name="Fujiwara M."/>
            <person name="Mori M."/>
            <person name="Tomita M."/>
            <person name="Arakawa K."/>
        </authorList>
    </citation>
    <scope>NUCLEOTIDE SEQUENCE [LARGE SCALE GENOMIC DNA]</scope>
</reference>
<evidence type="ECO:0000313" key="2">
    <source>
        <dbReference type="Proteomes" id="UP000499080"/>
    </source>
</evidence>
<evidence type="ECO:0000313" key="1">
    <source>
        <dbReference type="EMBL" id="GBL84351.1"/>
    </source>
</evidence>
<keyword evidence="2" id="KW-1185">Reference proteome</keyword>
<protein>
    <submittedName>
        <fullName evidence="1">Uncharacterized protein</fullName>
    </submittedName>
</protein>
<proteinExistence type="predicted"/>
<accession>A0A4Y2AWB0</accession>
<dbReference type="EMBL" id="BGPR01157870">
    <property type="protein sequence ID" value="GBL84351.1"/>
    <property type="molecule type" value="Genomic_DNA"/>
</dbReference>
<organism evidence="1 2">
    <name type="scientific">Araneus ventricosus</name>
    <name type="common">Orbweaver spider</name>
    <name type="synonym">Epeira ventricosa</name>
    <dbReference type="NCBI Taxonomy" id="182803"/>
    <lineage>
        <taxon>Eukaryota</taxon>
        <taxon>Metazoa</taxon>
        <taxon>Ecdysozoa</taxon>
        <taxon>Arthropoda</taxon>
        <taxon>Chelicerata</taxon>
        <taxon>Arachnida</taxon>
        <taxon>Araneae</taxon>
        <taxon>Araneomorphae</taxon>
        <taxon>Entelegynae</taxon>
        <taxon>Araneoidea</taxon>
        <taxon>Araneidae</taxon>
        <taxon>Araneus</taxon>
    </lineage>
</organism>
<sequence>MVSTSRFRSKCFSLSSLLLAARPEQLRGGWCHEGAPGINALRSHVRFHLLQLIVSLSYEVTNTRANKQTINSLVYLVKNLMQVDNSSNETINHIASVYLEAFLSYHIHGRTDRRTHSAETDFV</sequence>
<gene>
    <name evidence="1" type="ORF">AVEN_250352_1</name>
</gene>